<dbReference type="Gene3D" id="1.10.1200.20">
    <property type="entry name" value="Colicin E immunity protein"/>
    <property type="match status" value="1"/>
</dbReference>
<comment type="similarity">
    <text evidence="1">Belongs to the colicins ColE2/ColE8/ColE9 and pyocins S1/S2 family.</text>
</comment>
<dbReference type="SUPFAM" id="SSF47345">
    <property type="entry name" value="Colicin E immunity proteins"/>
    <property type="match status" value="1"/>
</dbReference>
<organism evidence="3 4">
    <name type="scientific">Pseudomonas kulmbachensis</name>
    <dbReference type="NCBI Taxonomy" id="3043408"/>
    <lineage>
        <taxon>Bacteria</taxon>
        <taxon>Pseudomonadati</taxon>
        <taxon>Pseudomonadota</taxon>
        <taxon>Gammaproteobacteria</taxon>
        <taxon>Pseudomonadales</taxon>
        <taxon>Pseudomonadaceae</taxon>
        <taxon>Pseudomonas</taxon>
    </lineage>
</organism>
<dbReference type="PRINTS" id="PR01299">
    <property type="entry name" value="PYOCIN"/>
</dbReference>
<evidence type="ECO:0000256" key="2">
    <source>
        <dbReference type="ARBA" id="ARBA00023025"/>
    </source>
</evidence>
<accession>A0ABW7LYI7</accession>
<dbReference type="EMBL" id="JBINXB010000003">
    <property type="protein sequence ID" value="MFH6565203.1"/>
    <property type="molecule type" value="Genomic_DNA"/>
</dbReference>
<dbReference type="RefSeq" id="WP_395246645.1">
    <property type="nucleotide sequence ID" value="NZ_JBINXA010000004.1"/>
</dbReference>
<sequence length="87" mass="9885">MGFKSGFSEYTEAEFLEFMKEVFRENIAGTDERLDILLKHFEDVTEHPEGTDLIYYASSDVECTPEAITKRVSEWRAANGKPGFKAG</sequence>
<dbReference type="InterPro" id="IPR035900">
    <property type="entry name" value="Colicin_E_sf"/>
</dbReference>
<dbReference type="Proteomes" id="UP001609821">
    <property type="component" value="Unassembled WGS sequence"/>
</dbReference>
<dbReference type="CDD" id="cd16363">
    <property type="entry name" value="Col_Im_like"/>
    <property type="match status" value="1"/>
</dbReference>
<evidence type="ECO:0000313" key="4">
    <source>
        <dbReference type="Proteomes" id="UP001609821"/>
    </source>
</evidence>
<gene>
    <name evidence="3" type="ORF">ACHMWK_04305</name>
</gene>
<dbReference type="InterPro" id="IPR000290">
    <property type="entry name" value="Colicin_pyocin"/>
</dbReference>
<protein>
    <submittedName>
        <fullName evidence="3">Bacteriocin immunity protein</fullName>
    </submittedName>
</protein>
<dbReference type="Pfam" id="PF01320">
    <property type="entry name" value="Colicin_Pyocin"/>
    <property type="match status" value="1"/>
</dbReference>
<keyword evidence="2" id="KW-0079">Bacteriocin immunity</keyword>
<name>A0ABW7LYI7_9PSED</name>
<keyword evidence="4" id="KW-1185">Reference proteome</keyword>
<evidence type="ECO:0000313" key="3">
    <source>
        <dbReference type="EMBL" id="MFH6565203.1"/>
    </source>
</evidence>
<evidence type="ECO:0000256" key="1">
    <source>
        <dbReference type="ARBA" id="ARBA00009346"/>
    </source>
</evidence>
<reference evidence="3 4" key="1">
    <citation type="submission" date="2024-10" db="EMBL/GenBank/DDBJ databases">
        <title>Aeromonas and Pseudomonas from the Cagarras Archipelago, Rio de Janeiro, Brazil.</title>
        <authorList>
            <person name="Canellas A.L.B."/>
            <person name="Laport M.S."/>
        </authorList>
    </citation>
    <scope>NUCLEOTIDE SEQUENCE [LARGE SCALE GENOMIC DNA]</scope>
    <source>
        <strain evidence="3 4">CPF-4</strain>
    </source>
</reference>
<proteinExistence type="inferred from homology"/>
<comment type="caution">
    <text evidence="3">The sequence shown here is derived from an EMBL/GenBank/DDBJ whole genome shotgun (WGS) entry which is preliminary data.</text>
</comment>